<dbReference type="InterPro" id="IPR002048">
    <property type="entry name" value="EF_hand_dom"/>
</dbReference>
<evidence type="ECO:0000256" key="23">
    <source>
        <dbReference type="ARBA" id="ARBA00024334"/>
    </source>
</evidence>
<evidence type="ECO:0000256" key="2">
    <source>
        <dbReference type="ARBA" id="ARBA00004230"/>
    </source>
</evidence>
<evidence type="ECO:0000256" key="4">
    <source>
        <dbReference type="ARBA" id="ARBA00004425"/>
    </source>
</evidence>
<proteinExistence type="inferred from homology"/>
<dbReference type="SMART" id="SM00220">
    <property type="entry name" value="S_TKc"/>
    <property type="match status" value="1"/>
</dbReference>
<dbReference type="InterPro" id="IPR008271">
    <property type="entry name" value="Ser/Thr_kinase_AS"/>
</dbReference>
<dbReference type="PROSITE" id="PS00108">
    <property type="entry name" value="PROTEIN_KINASE_ST"/>
    <property type="match status" value="1"/>
</dbReference>
<comment type="similarity">
    <text evidence="23">Belongs to the protein kinase superfamily. Ser/Thr protein kinase family. CDPK subfamily.</text>
</comment>
<evidence type="ECO:0000256" key="9">
    <source>
        <dbReference type="ARBA" id="ARBA00022679"/>
    </source>
</evidence>
<evidence type="ECO:0000256" key="6">
    <source>
        <dbReference type="ARBA" id="ARBA00022475"/>
    </source>
</evidence>
<keyword evidence="12" id="KW-0677">Repeat</keyword>
<dbReference type="InterPro" id="IPR050205">
    <property type="entry name" value="CDPK_Ser/Thr_kinases"/>
</dbReference>
<comment type="cofactor">
    <cofactor evidence="1">
        <name>Mg(2+)</name>
        <dbReference type="ChEBI" id="CHEBI:18420"/>
    </cofactor>
</comment>
<dbReference type="GO" id="GO:0020002">
    <property type="term" value="C:host cell plasma membrane"/>
    <property type="evidence" value="ECO:0007669"/>
    <property type="project" value="UniProtKB-SubCell"/>
</dbReference>
<keyword evidence="14" id="KW-0418">Kinase</keyword>
<evidence type="ECO:0000259" key="31">
    <source>
        <dbReference type="PROSITE" id="PS50222"/>
    </source>
</evidence>
<dbReference type="FunFam" id="1.10.510.10:FF:000398">
    <property type="entry name" value="Calcium-dependent protein kinase 1"/>
    <property type="match status" value="1"/>
</dbReference>
<keyword evidence="19" id="KW-0969">Cilium</keyword>
<dbReference type="FunFam" id="1.10.238.10:FF:000299">
    <property type="entry name" value="Uncharacterized protein"/>
    <property type="match status" value="1"/>
</dbReference>
<reference evidence="32" key="1">
    <citation type="submission" date="2021-09" db="EMBL/GenBank/DDBJ databases">
        <authorList>
            <consortium name="AG Swart"/>
            <person name="Singh M."/>
            <person name="Singh A."/>
            <person name="Seah K."/>
            <person name="Emmerich C."/>
        </authorList>
    </citation>
    <scope>NUCLEOTIDE SEQUENCE</scope>
    <source>
        <strain evidence="32">ATCC30299</strain>
    </source>
</reference>
<dbReference type="GO" id="GO:0031514">
    <property type="term" value="C:motile cilium"/>
    <property type="evidence" value="ECO:0007669"/>
    <property type="project" value="UniProtKB-SubCell"/>
</dbReference>
<comment type="catalytic activity">
    <reaction evidence="24">
        <text>L-threonyl-[protein] + ATP = O-phospho-L-threonyl-[protein] + ADP + H(+)</text>
        <dbReference type="Rhea" id="RHEA:46608"/>
        <dbReference type="Rhea" id="RHEA-COMP:11060"/>
        <dbReference type="Rhea" id="RHEA-COMP:11605"/>
        <dbReference type="ChEBI" id="CHEBI:15378"/>
        <dbReference type="ChEBI" id="CHEBI:30013"/>
        <dbReference type="ChEBI" id="CHEBI:30616"/>
        <dbReference type="ChEBI" id="CHEBI:61977"/>
        <dbReference type="ChEBI" id="CHEBI:456216"/>
        <dbReference type="EC" id="2.7.11.1"/>
    </reaction>
</comment>
<evidence type="ECO:0000256" key="7">
    <source>
        <dbReference type="ARBA" id="ARBA00022511"/>
    </source>
</evidence>
<comment type="caution">
    <text evidence="32">The sequence shown here is derived from an EMBL/GenBank/DDBJ whole genome shotgun (WGS) entry which is preliminary data.</text>
</comment>
<dbReference type="AlphaFoldDB" id="A0AAU9JX02"/>
<dbReference type="PROSITE" id="PS00018">
    <property type="entry name" value="EF_HAND_1"/>
    <property type="match status" value="4"/>
</dbReference>
<evidence type="ECO:0000256" key="13">
    <source>
        <dbReference type="ARBA" id="ARBA00022741"/>
    </source>
</evidence>
<feature type="domain" description="Protein kinase" evidence="30">
    <location>
        <begin position="22"/>
        <end position="279"/>
    </location>
</feature>
<dbReference type="Gene3D" id="3.30.200.20">
    <property type="entry name" value="Phosphorylase Kinase, domain 1"/>
    <property type="match status" value="1"/>
</dbReference>
<feature type="binding site" evidence="28">
    <location>
        <position position="51"/>
    </location>
    <ligand>
        <name>ATP</name>
        <dbReference type="ChEBI" id="CHEBI:30616"/>
    </ligand>
</feature>
<evidence type="ECO:0000256" key="29">
    <source>
        <dbReference type="RuleBase" id="RU000304"/>
    </source>
</evidence>
<dbReference type="InterPro" id="IPR000719">
    <property type="entry name" value="Prot_kinase_dom"/>
</dbReference>
<accession>A0AAU9JX02</accession>
<keyword evidence="13 28" id="KW-0547">Nucleotide-binding</keyword>
<evidence type="ECO:0000259" key="30">
    <source>
        <dbReference type="PROSITE" id="PS50011"/>
    </source>
</evidence>
<dbReference type="InterPro" id="IPR011009">
    <property type="entry name" value="Kinase-like_dom_sf"/>
</dbReference>
<keyword evidence="22" id="KW-0449">Lipoprotein</keyword>
<keyword evidence="16 28" id="KW-0067">ATP-binding</keyword>
<dbReference type="GO" id="GO:0004674">
    <property type="term" value="F:protein serine/threonine kinase activity"/>
    <property type="evidence" value="ECO:0007669"/>
    <property type="project" value="UniProtKB-KW"/>
</dbReference>
<evidence type="ECO:0000256" key="15">
    <source>
        <dbReference type="ARBA" id="ARBA00022837"/>
    </source>
</evidence>
<keyword evidence="11" id="KW-0479">Metal-binding</keyword>
<dbReference type="PROSITE" id="PS50011">
    <property type="entry name" value="PROTEIN_KINASE_DOM"/>
    <property type="match status" value="1"/>
</dbReference>
<sequence>MDFSVSQRDFVFEHDGHLRDFYKIGNKIGEGAFSNVRKIKNRETHEKRAVKTVHKKKIRNESEREMIYNEVNLLSKLDHPNILKIYEFYHDDKNYYIITEFCSGGELFEKIIQDGNLSEGLAASYMRQLLSVLVYLHDRHIVHRDIKPENLLLNSSGPDSHLKVIDFGTAQICRPGEKLHSRFGTPYYVAPEVLRMRYDEKCDIWSAGVNMYILLSGIPPFGGSSDHEILLKVKNGRHSFPSPQWDSISFEAKDLIEKMLEIDPDRRVSAREALAHPWLLNAARFQIDQNAARSALGNLKSFRAEQKLKKVTLAYIASQLATKSEREEMVELFESLDTDENGTLSREELRHGFELIFGSDFEDIDGEISRIMDEADVNRSGEIDYNEFITACLSRQNLLSRKRLEAAFKAFDLDGSGTISADELKEILGKYHKYDDSFWQDMIREADMNGDGVIDLPEFVKMMLDQNCVKL</sequence>
<keyword evidence="15" id="KW-0106">Calcium</keyword>
<evidence type="ECO:0000256" key="26">
    <source>
        <dbReference type="ARBA" id="ARBA00060437"/>
    </source>
</evidence>
<comment type="subcellular location">
    <subcellularLocation>
        <location evidence="3">Cell membrane</location>
        <topology evidence="3">Lipid-anchor</topology>
        <orientation evidence="3">Cytoplasmic side</orientation>
    </subcellularLocation>
    <subcellularLocation>
        <location evidence="2">Cell projection</location>
        <location evidence="2">Cilium</location>
        <location evidence="2">Flagellum</location>
    </subcellularLocation>
    <subcellularLocation>
        <location evidence="4">Host cell membrane</location>
        <topology evidence="4">Lipid-anchor</topology>
    </subcellularLocation>
    <subcellularLocation>
        <location evidence="26">Parasitophorous vacuole membrane</location>
        <topology evidence="26">Lipid-anchor</topology>
    </subcellularLocation>
</comment>
<evidence type="ECO:0000256" key="16">
    <source>
        <dbReference type="ARBA" id="ARBA00022840"/>
    </source>
</evidence>
<evidence type="ECO:0000256" key="5">
    <source>
        <dbReference type="ARBA" id="ARBA00012513"/>
    </source>
</evidence>
<gene>
    <name evidence="32" type="ORF">BSTOLATCC_MIC52296</name>
</gene>
<dbReference type="GO" id="GO:0005509">
    <property type="term" value="F:calcium ion binding"/>
    <property type="evidence" value="ECO:0007669"/>
    <property type="project" value="InterPro"/>
</dbReference>
<keyword evidence="10" id="KW-0519">Myristate</keyword>
<keyword evidence="17" id="KW-0282">Flagellum</keyword>
<dbReference type="CDD" id="cd00051">
    <property type="entry name" value="EFh"/>
    <property type="match status" value="1"/>
</dbReference>
<evidence type="ECO:0000256" key="1">
    <source>
        <dbReference type="ARBA" id="ARBA00001946"/>
    </source>
</evidence>
<protein>
    <recommendedName>
        <fullName evidence="27">Calcium-dependent protein kinase 1</fullName>
        <ecNumber evidence="5">2.7.11.1</ecNumber>
    </recommendedName>
</protein>
<dbReference type="Pfam" id="PF00069">
    <property type="entry name" value="Pkinase"/>
    <property type="match status" value="1"/>
</dbReference>
<evidence type="ECO:0000256" key="12">
    <source>
        <dbReference type="ARBA" id="ARBA00022737"/>
    </source>
</evidence>
<evidence type="ECO:0000256" key="24">
    <source>
        <dbReference type="ARBA" id="ARBA00047899"/>
    </source>
</evidence>
<evidence type="ECO:0000256" key="10">
    <source>
        <dbReference type="ARBA" id="ARBA00022707"/>
    </source>
</evidence>
<evidence type="ECO:0000256" key="28">
    <source>
        <dbReference type="PROSITE-ProRule" id="PRU10141"/>
    </source>
</evidence>
<evidence type="ECO:0000256" key="19">
    <source>
        <dbReference type="ARBA" id="ARBA00023069"/>
    </source>
</evidence>
<feature type="domain" description="EF-hand" evidence="31">
    <location>
        <begin position="324"/>
        <end position="359"/>
    </location>
</feature>
<dbReference type="Pfam" id="PF13499">
    <property type="entry name" value="EF-hand_7"/>
    <property type="match status" value="2"/>
</dbReference>
<dbReference type="InterPro" id="IPR017441">
    <property type="entry name" value="Protein_kinase_ATP_BS"/>
</dbReference>
<dbReference type="SMART" id="SM00054">
    <property type="entry name" value="EFh"/>
    <property type="match status" value="4"/>
</dbReference>
<dbReference type="PANTHER" id="PTHR24349">
    <property type="entry name" value="SERINE/THREONINE-PROTEIN KINASE"/>
    <property type="match status" value="1"/>
</dbReference>
<dbReference type="GO" id="GO:0020005">
    <property type="term" value="C:symbiont-containing vacuole membrane"/>
    <property type="evidence" value="ECO:0007669"/>
    <property type="project" value="UniProtKB-SubCell"/>
</dbReference>
<keyword evidence="18" id="KW-0472">Membrane</keyword>
<comment type="catalytic activity">
    <reaction evidence="25">
        <text>L-seryl-[protein] + ATP = O-phospho-L-seryl-[protein] + ADP + H(+)</text>
        <dbReference type="Rhea" id="RHEA:17989"/>
        <dbReference type="Rhea" id="RHEA-COMP:9863"/>
        <dbReference type="Rhea" id="RHEA-COMP:11604"/>
        <dbReference type="ChEBI" id="CHEBI:15378"/>
        <dbReference type="ChEBI" id="CHEBI:29999"/>
        <dbReference type="ChEBI" id="CHEBI:30616"/>
        <dbReference type="ChEBI" id="CHEBI:83421"/>
        <dbReference type="ChEBI" id="CHEBI:456216"/>
        <dbReference type="EC" id="2.7.11.1"/>
    </reaction>
</comment>
<evidence type="ECO:0000256" key="18">
    <source>
        <dbReference type="ARBA" id="ARBA00022870"/>
    </source>
</evidence>
<evidence type="ECO:0000256" key="21">
    <source>
        <dbReference type="ARBA" id="ARBA00023273"/>
    </source>
</evidence>
<dbReference type="FunFam" id="3.30.200.20:FF:000315">
    <property type="entry name" value="Calcium-dependent protein kinase 3"/>
    <property type="match status" value="1"/>
</dbReference>
<keyword evidence="8 29" id="KW-0723">Serine/threonine-protein kinase</keyword>
<evidence type="ECO:0000256" key="27">
    <source>
        <dbReference type="ARBA" id="ARBA00068067"/>
    </source>
</evidence>
<evidence type="ECO:0000313" key="32">
    <source>
        <dbReference type="EMBL" id="CAG9330886.1"/>
    </source>
</evidence>
<evidence type="ECO:0000256" key="22">
    <source>
        <dbReference type="ARBA" id="ARBA00023288"/>
    </source>
</evidence>
<dbReference type="Gene3D" id="1.10.510.10">
    <property type="entry name" value="Transferase(Phosphotransferase) domain 1"/>
    <property type="match status" value="1"/>
</dbReference>
<dbReference type="PROSITE" id="PS50222">
    <property type="entry name" value="EF_HAND_2"/>
    <property type="match status" value="4"/>
</dbReference>
<evidence type="ECO:0000256" key="17">
    <source>
        <dbReference type="ARBA" id="ARBA00022846"/>
    </source>
</evidence>
<dbReference type="EC" id="2.7.11.1" evidence="5"/>
<evidence type="ECO:0000256" key="8">
    <source>
        <dbReference type="ARBA" id="ARBA00022527"/>
    </source>
</evidence>
<feature type="domain" description="EF-hand" evidence="31">
    <location>
        <begin position="363"/>
        <end position="398"/>
    </location>
</feature>
<dbReference type="PROSITE" id="PS00107">
    <property type="entry name" value="PROTEIN_KINASE_ATP"/>
    <property type="match status" value="1"/>
</dbReference>
<dbReference type="InterPro" id="IPR018247">
    <property type="entry name" value="EF_Hand_1_Ca_BS"/>
</dbReference>
<name>A0AAU9JX02_9CILI</name>
<evidence type="ECO:0000256" key="25">
    <source>
        <dbReference type="ARBA" id="ARBA00048679"/>
    </source>
</evidence>
<evidence type="ECO:0000256" key="11">
    <source>
        <dbReference type="ARBA" id="ARBA00022723"/>
    </source>
</evidence>
<dbReference type="GO" id="GO:0005524">
    <property type="term" value="F:ATP binding"/>
    <property type="evidence" value="ECO:0007669"/>
    <property type="project" value="UniProtKB-UniRule"/>
</dbReference>
<keyword evidence="7" id="KW-1032">Host cell membrane</keyword>
<keyword evidence="9" id="KW-0808">Transferase</keyword>
<evidence type="ECO:0000256" key="14">
    <source>
        <dbReference type="ARBA" id="ARBA00022777"/>
    </source>
</evidence>
<keyword evidence="6" id="KW-1003">Cell membrane</keyword>
<dbReference type="GO" id="GO:0005886">
    <property type="term" value="C:plasma membrane"/>
    <property type="evidence" value="ECO:0007669"/>
    <property type="project" value="UniProtKB-SubCell"/>
</dbReference>
<evidence type="ECO:0000256" key="3">
    <source>
        <dbReference type="ARBA" id="ARBA00004342"/>
    </source>
</evidence>
<dbReference type="SUPFAM" id="SSF47473">
    <property type="entry name" value="EF-hand"/>
    <property type="match status" value="1"/>
</dbReference>
<dbReference type="Gene3D" id="1.10.238.10">
    <property type="entry name" value="EF-hand"/>
    <property type="match status" value="2"/>
</dbReference>
<dbReference type="SUPFAM" id="SSF56112">
    <property type="entry name" value="Protein kinase-like (PK-like)"/>
    <property type="match status" value="1"/>
</dbReference>
<evidence type="ECO:0000313" key="33">
    <source>
        <dbReference type="Proteomes" id="UP001162131"/>
    </source>
</evidence>
<feature type="domain" description="EF-hand" evidence="31">
    <location>
        <begin position="399"/>
        <end position="434"/>
    </location>
</feature>
<dbReference type="InterPro" id="IPR011992">
    <property type="entry name" value="EF-hand-dom_pair"/>
</dbReference>
<keyword evidence="20" id="KW-0564">Palmitate</keyword>
<keyword evidence="18" id="KW-1043">Host membrane</keyword>
<organism evidence="32 33">
    <name type="scientific">Blepharisma stoltei</name>
    <dbReference type="NCBI Taxonomy" id="1481888"/>
    <lineage>
        <taxon>Eukaryota</taxon>
        <taxon>Sar</taxon>
        <taxon>Alveolata</taxon>
        <taxon>Ciliophora</taxon>
        <taxon>Postciliodesmatophora</taxon>
        <taxon>Heterotrichea</taxon>
        <taxon>Heterotrichida</taxon>
        <taxon>Blepharismidae</taxon>
        <taxon>Blepharisma</taxon>
    </lineage>
</organism>
<keyword evidence="33" id="KW-1185">Reference proteome</keyword>
<feature type="domain" description="EF-hand" evidence="31">
    <location>
        <begin position="439"/>
        <end position="469"/>
    </location>
</feature>
<dbReference type="CDD" id="cd05117">
    <property type="entry name" value="STKc_CAMK"/>
    <property type="match status" value="1"/>
</dbReference>
<evidence type="ECO:0000256" key="20">
    <source>
        <dbReference type="ARBA" id="ARBA00023139"/>
    </source>
</evidence>
<dbReference type="EMBL" id="CAJZBQ010000052">
    <property type="protein sequence ID" value="CAG9330886.1"/>
    <property type="molecule type" value="Genomic_DNA"/>
</dbReference>
<dbReference type="Proteomes" id="UP001162131">
    <property type="component" value="Unassembled WGS sequence"/>
</dbReference>
<keyword evidence="21" id="KW-0966">Cell projection</keyword>